<keyword evidence="4" id="KW-1185">Reference proteome</keyword>
<dbReference type="Pfam" id="PF05036">
    <property type="entry name" value="SPOR"/>
    <property type="match status" value="1"/>
</dbReference>
<gene>
    <name evidence="3" type="ORF">JAO74_12285</name>
</gene>
<evidence type="ECO:0000313" key="4">
    <source>
        <dbReference type="Proteomes" id="UP000640426"/>
    </source>
</evidence>
<sequence length="272" mass="28194">MRKTIAGTTLALLIAGCAHRDKPAPPPPVEPPVPVETPTPPPTPTINSDLGPEEAVWHLRAALNVAALSCGQGPAGAAIVTRYNAFLTDRKATLAAAYAAEKTRHGSDPATLDRHMTQLYNFFADPAAQRGFCTVAGTVAERTSATPADALATFAPTALVELEQPYFTSRRNPAARIAMAAAPVATTSLPGAAPWRIQIGAFTGRPAAEAAWQKALARVPSLAAYQPSYEQVPGKPLVRVRVGAASDRAGAIRLCAAAAAGGFDCMPIGGTR</sequence>
<feature type="domain" description="SPOR" evidence="2">
    <location>
        <begin position="189"/>
        <end position="271"/>
    </location>
</feature>
<evidence type="ECO:0000313" key="3">
    <source>
        <dbReference type="EMBL" id="MBJ6122570.1"/>
    </source>
</evidence>
<proteinExistence type="predicted"/>
<comment type="caution">
    <text evidence="3">The sequence shown here is derived from an EMBL/GenBank/DDBJ whole genome shotgun (WGS) entry which is preliminary data.</text>
</comment>
<dbReference type="InterPro" id="IPR007730">
    <property type="entry name" value="SPOR-like_dom"/>
</dbReference>
<feature type="compositionally biased region" description="Pro residues" evidence="1">
    <location>
        <begin position="24"/>
        <end position="44"/>
    </location>
</feature>
<dbReference type="Proteomes" id="UP000640426">
    <property type="component" value="Unassembled WGS sequence"/>
</dbReference>
<evidence type="ECO:0000259" key="2">
    <source>
        <dbReference type="PROSITE" id="PS51724"/>
    </source>
</evidence>
<evidence type="ECO:0000256" key="1">
    <source>
        <dbReference type="SAM" id="MobiDB-lite"/>
    </source>
</evidence>
<reference evidence="4" key="1">
    <citation type="submission" date="2020-12" db="EMBL/GenBank/DDBJ databases">
        <title>Hymenobacter sp.</title>
        <authorList>
            <person name="Kim M.K."/>
        </authorList>
    </citation>
    <scope>NUCLEOTIDE SEQUENCE [LARGE SCALE GENOMIC DNA]</scope>
    <source>
        <strain evidence="4">BT553</strain>
    </source>
</reference>
<name>A0ABS0XS44_9SPHN</name>
<organism evidence="3 4">
    <name type="scientific">Sphingomonas mollis</name>
    <dbReference type="NCBI Taxonomy" id="2795726"/>
    <lineage>
        <taxon>Bacteria</taxon>
        <taxon>Pseudomonadati</taxon>
        <taxon>Pseudomonadota</taxon>
        <taxon>Alphaproteobacteria</taxon>
        <taxon>Sphingomonadales</taxon>
        <taxon>Sphingomonadaceae</taxon>
        <taxon>Sphingomonas</taxon>
    </lineage>
</organism>
<dbReference type="InterPro" id="IPR036680">
    <property type="entry name" value="SPOR-like_sf"/>
</dbReference>
<feature type="region of interest" description="Disordered" evidence="1">
    <location>
        <begin position="19"/>
        <end position="49"/>
    </location>
</feature>
<dbReference type="Gene3D" id="3.30.70.1070">
    <property type="entry name" value="Sporulation related repeat"/>
    <property type="match status" value="1"/>
</dbReference>
<accession>A0ABS0XS44</accession>
<dbReference type="EMBL" id="JAELXS010000006">
    <property type="protein sequence ID" value="MBJ6122570.1"/>
    <property type="molecule type" value="Genomic_DNA"/>
</dbReference>
<dbReference type="SUPFAM" id="SSF110997">
    <property type="entry name" value="Sporulation related repeat"/>
    <property type="match status" value="1"/>
</dbReference>
<dbReference type="PROSITE" id="PS51257">
    <property type="entry name" value="PROKAR_LIPOPROTEIN"/>
    <property type="match status" value="1"/>
</dbReference>
<protein>
    <submittedName>
        <fullName evidence="3">SPOR domain-containing protein</fullName>
    </submittedName>
</protein>
<dbReference type="PROSITE" id="PS51724">
    <property type="entry name" value="SPOR"/>
    <property type="match status" value="1"/>
</dbReference>